<keyword evidence="1" id="KW-0732">Signal</keyword>
<accession>A0A9W6H7X1</accession>
<keyword evidence="3" id="KW-1185">Reference proteome</keyword>
<name>A0A9W6H7X1_9MICO</name>
<dbReference type="RefSeq" id="WP_271175993.1">
    <property type="nucleotide sequence ID" value="NZ_BAAAJO010000001.1"/>
</dbReference>
<dbReference type="EMBL" id="BSEN01000003">
    <property type="protein sequence ID" value="GLJ75307.1"/>
    <property type="molecule type" value="Genomic_DNA"/>
</dbReference>
<sequence>MRRLRRSAGLVAACVALAALTACSAGPQIERERRGNLNSAIREFDPESISTMSCNVAGGSIEFQRGFTRLIVFNGADSWDVVVDRFSKLSYEGPVNPPGLSLARKDGIIVDGRRIDAPDDQPDLVPWLIAKGCTIPAEGAVMLSFEERAVPIGGN</sequence>
<dbReference type="AlphaFoldDB" id="A0A9W6H7X1"/>
<dbReference type="PROSITE" id="PS51257">
    <property type="entry name" value="PROKAR_LIPOPROTEIN"/>
    <property type="match status" value="1"/>
</dbReference>
<evidence type="ECO:0008006" key="4">
    <source>
        <dbReference type="Google" id="ProtNLM"/>
    </source>
</evidence>
<proteinExistence type="predicted"/>
<evidence type="ECO:0000313" key="3">
    <source>
        <dbReference type="Proteomes" id="UP001142372"/>
    </source>
</evidence>
<evidence type="ECO:0000256" key="1">
    <source>
        <dbReference type="SAM" id="SignalP"/>
    </source>
</evidence>
<organism evidence="2 3">
    <name type="scientific">Leifsonia poae</name>
    <dbReference type="NCBI Taxonomy" id="110933"/>
    <lineage>
        <taxon>Bacteria</taxon>
        <taxon>Bacillati</taxon>
        <taxon>Actinomycetota</taxon>
        <taxon>Actinomycetes</taxon>
        <taxon>Micrococcales</taxon>
        <taxon>Microbacteriaceae</taxon>
        <taxon>Leifsonia</taxon>
    </lineage>
</organism>
<feature type="signal peptide" evidence="1">
    <location>
        <begin position="1"/>
        <end position="24"/>
    </location>
</feature>
<dbReference type="Proteomes" id="UP001142372">
    <property type="component" value="Unassembled WGS sequence"/>
</dbReference>
<comment type="caution">
    <text evidence="2">The sequence shown here is derived from an EMBL/GenBank/DDBJ whole genome shotgun (WGS) entry which is preliminary data.</text>
</comment>
<protein>
    <recommendedName>
        <fullName evidence="4">Lipoprotein</fullName>
    </recommendedName>
</protein>
<feature type="chain" id="PRO_5040750162" description="Lipoprotein" evidence="1">
    <location>
        <begin position="25"/>
        <end position="155"/>
    </location>
</feature>
<reference evidence="2" key="1">
    <citation type="journal article" date="2014" name="Int. J. Syst. Evol. Microbiol.">
        <title>Complete genome sequence of Corynebacterium casei LMG S-19264T (=DSM 44701T), isolated from a smear-ripened cheese.</title>
        <authorList>
            <consortium name="US DOE Joint Genome Institute (JGI-PGF)"/>
            <person name="Walter F."/>
            <person name="Albersmeier A."/>
            <person name="Kalinowski J."/>
            <person name="Ruckert C."/>
        </authorList>
    </citation>
    <scope>NUCLEOTIDE SEQUENCE</scope>
    <source>
        <strain evidence="2">VKM Ac-1401</strain>
    </source>
</reference>
<reference evidence="2" key="2">
    <citation type="submission" date="2023-01" db="EMBL/GenBank/DDBJ databases">
        <authorList>
            <person name="Sun Q."/>
            <person name="Evtushenko L."/>
        </authorList>
    </citation>
    <scope>NUCLEOTIDE SEQUENCE</scope>
    <source>
        <strain evidence="2">VKM Ac-1401</strain>
    </source>
</reference>
<gene>
    <name evidence="2" type="ORF">GCM10017584_08810</name>
</gene>
<evidence type="ECO:0000313" key="2">
    <source>
        <dbReference type="EMBL" id="GLJ75307.1"/>
    </source>
</evidence>